<evidence type="ECO:0000313" key="3">
    <source>
        <dbReference type="Proteomes" id="UP001172102"/>
    </source>
</evidence>
<feature type="compositionally biased region" description="Low complexity" evidence="1">
    <location>
        <begin position="113"/>
        <end position="124"/>
    </location>
</feature>
<comment type="caution">
    <text evidence="2">The sequence shown here is derived from an EMBL/GenBank/DDBJ whole genome shotgun (WGS) entry which is preliminary data.</text>
</comment>
<proteinExistence type="predicted"/>
<gene>
    <name evidence="2" type="ORF">B0H67DRAFT_554505</name>
</gene>
<evidence type="ECO:0000256" key="1">
    <source>
        <dbReference type="SAM" id="MobiDB-lite"/>
    </source>
</evidence>
<dbReference type="Proteomes" id="UP001172102">
    <property type="component" value="Unassembled WGS sequence"/>
</dbReference>
<organism evidence="2 3">
    <name type="scientific">Lasiosphaeris hirsuta</name>
    <dbReference type="NCBI Taxonomy" id="260670"/>
    <lineage>
        <taxon>Eukaryota</taxon>
        <taxon>Fungi</taxon>
        <taxon>Dikarya</taxon>
        <taxon>Ascomycota</taxon>
        <taxon>Pezizomycotina</taxon>
        <taxon>Sordariomycetes</taxon>
        <taxon>Sordariomycetidae</taxon>
        <taxon>Sordariales</taxon>
        <taxon>Lasiosphaeriaceae</taxon>
        <taxon>Lasiosphaeris</taxon>
    </lineage>
</organism>
<sequence length="150" mass="16385">MPFFNAHSIRESLVMDPSVTIPQSNHHASLTVAEQRPLEVDFQGCESVVFWDGPSRTGDKYLLHTKGTGRVSLPAGVQMHVTNGKVLLRQAPARQSAGASTVGAGYGSYRDGSASPSYSPNSPSRVADDFVVQEEHPDAQKWFSQMEVRR</sequence>
<keyword evidence="3" id="KW-1185">Reference proteome</keyword>
<feature type="region of interest" description="Disordered" evidence="1">
    <location>
        <begin position="95"/>
        <end position="126"/>
    </location>
</feature>
<reference evidence="2" key="1">
    <citation type="submission" date="2023-06" db="EMBL/GenBank/DDBJ databases">
        <title>Genome-scale phylogeny and comparative genomics of the fungal order Sordariales.</title>
        <authorList>
            <consortium name="Lawrence Berkeley National Laboratory"/>
            <person name="Hensen N."/>
            <person name="Bonometti L."/>
            <person name="Westerberg I."/>
            <person name="Brannstrom I.O."/>
            <person name="Guillou S."/>
            <person name="Cros-Aarteil S."/>
            <person name="Calhoun S."/>
            <person name="Haridas S."/>
            <person name="Kuo A."/>
            <person name="Mondo S."/>
            <person name="Pangilinan J."/>
            <person name="Riley R."/>
            <person name="Labutti K."/>
            <person name="Andreopoulos B."/>
            <person name="Lipzen A."/>
            <person name="Chen C."/>
            <person name="Yanf M."/>
            <person name="Daum C."/>
            <person name="Ng V."/>
            <person name="Clum A."/>
            <person name="Steindorff A."/>
            <person name="Ohm R."/>
            <person name="Martin F."/>
            <person name="Silar P."/>
            <person name="Natvig D."/>
            <person name="Lalanne C."/>
            <person name="Gautier V."/>
            <person name="Ament-Velasquez S.L."/>
            <person name="Kruys A."/>
            <person name="Hutchinson M.I."/>
            <person name="Powell A.J."/>
            <person name="Barry K."/>
            <person name="Miller A.N."/>
            <person name="Grigoriev I.V."/>
            <person name="Debuchy R."/>
            <person name="Gladieux P."/>
            <person name="Thoren M.H."/>
            <person name="Johannesson H."/>
        </authorList>
    </citation>
    <scope>NUCLEOTIDE SEQUENCE</scope>
    <source>
        <strain evidence="2">SMH4607-1</strain>
    </source>
</reference>
<accession>A0AA40AHU2</accession>
<name>A0AA40AHU2_9PEZI</name>
<dbReference type="EMBL" id="JAUKUA010000004">
    <property type="protein sequence ID" value="KAK0716125.1"/>
    <property type="molecule type" value="Genomic_DNA"/>
</dbReference>
<dbReference type="AlphaFoldDB" id="A0AA40AHU2"/>
<protein>
    <submittedName>
        <fullName evidence="2">Uncharacterized protein</fullName>
    </submittedName>
</protein>
<evidence type="ECO:0000313" key="2">
    <source>
        <dbReference type="EMBL" id="KAK0716125.1"/>
    </source>
</evidence>